<evidence type="ECO:0000256" key="2">
    <source>
        <dbReference type="SAM" id="SignalP"/>
    </source>
</evidence>
<feature type="signal peptide" evidence="2">
    <location>
        <begin position="1"/>
        <end position="17"/>
    </location>
</feature>
<name>A0A1D1XVE4_9ARAE</name>
<reference evidence="3" key="1">
    <citation type="submission" date="2015-07" db="EMBL/GenBank/DDBJ databases">
        <title>Transcriptome Assembly of Anthurium amnicola.</title>
        <authorList>
            <person name="Suzuki J."/>
        </authorList>
    </citation>
    <scope>NUCLEOTIDE SEQUENCE</scope>
</reference>
<dbReference type="EMBL" id="GDJX01021591">
    <property type="protein sequence ID" value="JAT46345.1"/>
    <property type="molecule type" value="Transcribed_RNA"/>
</dbReference>
<feature type="chain" id="PRO_5008899737" evidence="2">
    <location>
        <begin position="18"/>
        <end position="110"/>
    </location>
</feature>
<proteinExistence type="predicted"/>
<protein>
    <submittedName>
        <fullName evidence="3">Uncharacterized protein</fullName>
    </submittedName>
</protein>
<sequence length="110" mass="10481">SLSLSLLPLQLVMAAKGEQIPAPAAVASPMDAPEPAPDRSAGSSPRVDGESRHGSAAAGAAGEGHGGELRGESQVPRRGGGAAEGDENAGEEGRDEGAGGGEVGGGSGCP</sequence>
<feature type="compositionally biased region" description="Gly residues" evidence="1">
    <location>
        <begin position="98"/>
        <end position="110"/>
    </location>
</feature>
<organism evidence="3">
    <name type="scientific">Anthurium amnicola</name>
    <dbReference type="NCBI Taxonomy" id="1678845"/>
    <lineage>
        <taxon>Eukaryota</taxon>
        <taxon>Viridiplantae</taxon>
        <taxon>Streptophyta</taxon>
        <taxon>Embryophyta</taxon>
        <taxon>Tracheophyta</taxon>
        <taxon>Spermatophyta</taxon>
        <taxon>Magnoliopsida</taxon>
        <taxon>Liliopsida</taxon>
        <taxon>Araceae</taxon>
        <taxon>Pothoideae</taxon>
        <taxon>Potheae</taxon>
        <taxon>Anthurium</taxon>
    </lineage>
</organism>
<evidence type="ECO:0000256" key="1">
    <source>
        <dbReference type="SAM" id="MobiDB-lite"/>
    </source>
</evidence>
<evidence type="ECO:0000313" key="3">
    <source>
        <dbReference type="EMBL" id="JAT46345.1"/>
    </source>
</evidence>
<keyword evidence="2" id="KW-0732">Signal</keyword>
<gene>
    <name evidence="3" type="ORF">g.174720</name>
</gene>
<accession>A0A1D1XVE4</accession>
<feature type="non-terminal residue" evidence="3">
    <location>
        <position position="110"/>
    </location>
</feature>
<feature type="region of interest" description="Disordered" evidence="1">
    <location>
        <begin position="24"/>
        <end position="110"/>
    </location>
</feature>
<dbReference type="AlphaFoldDB" id="A0A1D1XVE4"/>
<feature type="non-terminal residue" evidence="3">
    <location>
        <position position="1"/>
    </location>
</feature>